<feature type="domain" description="3-deoxy-D-manno-octulosonic-acid transferase N-terminal" evidence="2">
    <location>
        <begin position="49"/>
        <end position="192"/>
    </location>
</feature>
<keyword evidence="1" id="KW-0472">Membrane</keyword>
<dbReference type="EMBL" id="WMIE01000009">
    <property type="protein sequence ID" value="MTH78932.1"/>
    <property type="molecule type" value="Genomic_DNA"/>
</dbReference>
<dbReference type="SUPFAM" id="SSF53756">
    <property type="entry name" value="UDP-Glycosyltransferase/glycogen phosphorylase"/>
    <property type="match status" value="1"/>
</dbReference>
<comment type="similarity">
    <text evidence="1">Belongs to the glycosyltransferase group 1 family.</text>
</comment>
<comment type="catalytic activity">
    <reaction evidence="1">
        <text>lipid IVA (E. coli) + CMP-3-deoxy-beta-D-manno-octulosonate = alpha-Kdo-(2-&gt;6)-lipid IVA (E. coli) + CMP + H(+)</text>
        <dbReference type="Rhea" id="RHEA:28066"/>
        <dbReference type="ChEBI" id="CHEBI:15378"/>
        <dbReference type="ChEBI" id="CHEBI:58603"/>
        <dbReference type="ChEBI" id="CHEBI:60364"/>
        <dbReference type="ChEBI" id="CHEBI:60377"/>
        <dbReference type="ChEBI" id="CHEBI:85987"/>
        <dbReference type="EC" id="2.4.99.12"/>
    </reaction>
</comment>
<dbReference type="GO" id="GO:0009245">
    <property type="term" value="P:lipid A biosynthetic process"/>
    <property type="evidence" value="ECO:0007669"/>
    <property type="project" value="TreeGrafter"/>
</dbReference>
<dbReference type="GO" id="GO:0009244">
    <property type="term" value="P:lipopolysaccharide core region biosynthetic process"/>
    <property type="evidence" value="ECO:0007669"/>
    <property type="project" value="UniProtKB-UniRule"/>
</dbReference>
<dbReference type="Proteomes" id="UP000478183">
    <property type="component" value="Unassembled WGS sequence"/>
</dbReference>
<evidence type="ECO:0000256" key="1">
    <source>
        <dbReference type="RuleBase" id="RU365103"/>
    </source>
</evidence>
<dbReference type="InterPro" id="IPR007507">
    <property type="entry name" value="Glycos_transf_N"/>
</dbReference>
<organism evidence="3 4">
    <name type="scientific">Paracoccus aestuariivivens</name>
    <dbReference type="NCBI Taxonomy" id="1820333"/>
    <lineage>
        <taxon>Bacteria</taxon>
        <taxon>Pseudomonadati</taxon>
        <taxon>Pseudomonadota</taxon>
        <taxon>Alphaproteobacteria</taxon>
        <taxon>Rhodobacterales</taxon>
        <taxon>Paracoccaceae</taxon>
        <taxon>Paracoccus</taxon>
    </lineage>
</organism>
<dbReference type="AlphaFoldDB" id="A0A6L6JA27"/>
<accession>A0A6L6JA27</accession>
<keyword evidence="1" id="KW-0448">Lipopolysaccharide biosynthesis</keyword>
<dbReference type="InterPro" id="IPR039901">
    <property type="entry name" value="Kdotransferase"/>
</dbReference>
<dbReference type="PANTHER" id="PTHR42755">
    <property type="entry name" value="3-DEOXY-MANNO-OCTULOSONATE CYTIDYLYLTRANSFERASE"/>
    <property type="match status" value="1"/>
</dbReference>
<dbReference type="Pfam" id="PF04413">
    <property type="entry name" value="Glycos_transf_N"/>
    <property type="match status" value="1"/>
</dbReference>
<comment type="subcellular location">
    <subcellularLocation>
        <location evidence="1">Cell membrane</location>
    </subcellularLocation>
</comment>
<dbReference type="EC" id="2.4.99.12" evidence="1"/>
<sequence>MPSPGQMTSSMALWLHLRRRAASGQGPVGPVSAPPGDGPLVLVHLSENADDPLPVGGLVKAMVSRRPRLRFVFTGATPTEGQIPPDLRETRLVLPDDPAAVSAALDVLSPGGLVLLGDRMPSSLIAGMADRRLPIVLAEARLLNQGGRGSWRGIVNRGLIRCISNILVPDVTTGAAARQLGADPDRIEIVGPVTETLPPLHANEAERAALAQILRGRHVWLAAAPTMPEIRILLQAHQAALQHNHRALLILAGLPEELVPRIRAETESQGLAAVLRSEDEDPMADDHVLIADDPYEMGLWYRLSPVCFMGGTLLPGPGLAPRHPFEPAALGSAIIHGPISAPFAAEWLQLTGASAARSVTDAETLSRAVADLTAPDQAAMLAGNAWSVSTGGAAVIRRIADAVIDAMESSQ</sequence>
<evidence type="ECO:0000259" key="2">
    <source>
        <dbReference type="Pfam" id="PF04413"/>
    </source>
</evidence>
<dbReference type="UniPathway" id="UPA00958"/>
<comment type="function">
    <text evidence="1">Involved in lipopolysaccharide (LPS) biosynthesis. Catalyzes the transfer of 3-deoxy-D-manno-octulosonate (Kdo) residue(s) from CMP-Kdo to lipid IV(A), the tetraacyldisaccharide-1,4'-bisphosphate precursor of lipid A.</text>
</comment>
<name>A0A6L6JA27_9RHOB</name>
<dbReference type="GO" id="GO:0043842">
    <property type="term" value="F:Kdo transferase activity"/>
    <property type="evidence" value="ECO:0007669"/>
    <property type="project" value="UniProtKB-EC"/>
</dbReference>
<comment type="pathway">
    <text evidence="1">Bacterial outer membrane biogenesis; LPS core biosynthesis.</text>
</comment>
<evidence type="ECO:0000313" key="3">
    <source>
        <dbReference type="EMBL" id="MTH78932.1"/>
    </source>
</evidence>
<keyword evidence="1" id="KW-1003">Cell membrane</keyword>
<dbReference type="Gene3D" id="3.40.50.2000">
    <property type="entry name" value="Glycogen Phosphorylase B"/>
    <property type="match status" value="1"/>
</dbReference>
<dbReference type="RefSeq" id="WP_155096292.1">
    <property type="nucleotide sequence ID" value="NZ_WMIE01000009.1"/>
</dbReference>
<dbReference type="OrthoDB" id="9789797at2"/>
<keyword evidence="1 3" id="KW-0808">Transferase</keyword>
<protein>
    <recommendedName>
        <fullName evidence="1">3-deoxy-D-manno-octulosonic acid transferase</fullName>
        <shortName evidence="1">Kdo transferase</shortName>
        <ecNumber evidence="1">2.4.99.12</ecNumber>
    </recommendedName>
    <alternativeName>
        <fullName evidence="1">Lipid IV(A) 3-deoxy-D-manno-octulosonic acid transferase</fullName>
    </alternativeName>
</protein>
<keyword evidence="4" id="KW-1185">Reference proteome</keyword>
<gene>
    <name evidence="3" type="ORF">GL286_14465</name>
</gene>
<evidence type="ECO:0000313" key="4">
    <source>
        <dbReference type="Proteomes" id="UP000478183"/>
    </source>
</evidence>
<reference evidence="3 4" key="1">
    <citation type="submission" date="2019-11" db="EMBL/GenBank/DDBJ databases">
        <authorList>
            <person name="Dong K."/>
        </authorList>
    </citation>
    <scope>NUCLEOTIDE SEQUENCE [LARGE SCALE GENOMIC DNA]</scope>
    <source>
        <strain evidence="3 4">NBRC 111993</strain>
    </source>
</reference>
<dbReference type="PANTHER" id="PTHR42755:SF1">
    <property type="entry name" value="3-DEOXY-D-MANNO-OCTULOSONIC ACID TRANSFERASE, MITOCHONDRIAL-RELATED"/>
    <property type="match status" value="1"/>
</dbReference>
<dbReference type="GO" id="GO:0005886">
    <property type="term" value="C:plasma membrane"/>
    <property type="evidence" value="ECO:0007669"/>
    <property type="project" value="UniProtKB-SubCell"/>
</dbReference>
<comment type="caution">
    <text evidence="3">The sequence shown here is derived from an EMBL/GenBank/DDBJ whole genome shotgun (WGS) entry which is preliminary data.</text>
</comment>
<proteinExistence type="inferred from homology"/>